<keyword evidence="5" id="KW-0067">ATP-binding</keyword>
<dbReference type="FunFam" id="3.30.200.20:FF:000358">
    <property type="entry name" value="Tau tubulin kinase 2b"/>
    <property type="match status" value="1"/>
</dbReference>
<evidence type="ECO:0000256" key="7">
    <source>
        <dbReference type="SAM" id="MobiDB-lite"/>
    </source>
</evidence>
<dbReference type="InterPro" id="IPR036047">
    <property type="entry name" value="F-box-like_dom_sf"/>
</dbReference>
<dbReference type="Proteomes" id="UP000005239">
    <property type="component" value="Unassembled WGS sequence"/>
</dbReference>
<evidence type="ECO:0000256" key="2">
    <source>
        <dbReference type="ARBA" id="ARBA00022679"/>
    </source>
</evidence>
<evidence type="ECO:0000313" key="8">
    <source>
        <dbReference type="EnsemblMetazoa" id="PPA34562.1"/>
    </source>
</evidence>
<dbReference type="InterPro" id="IPR000719">
    <property type="entry name" value="Prot_kinase_dom"/>
</dbReference>
<organism evidence="8 9">
    <name type="scientific">Pristionchus pacificus</name>
    <name type="common">Parasitic nematode worm</name>
    <dbReference type="NCBI Taxonomy" id="54126"/>
    <lineage>
        <taxon>Eukaryota</taxon>
        <taxon>Metazoa</taxon>
        <taxon>Ecdysozoa</taxon>
        <taxon>Nematoda</taxon>
        <taxon>Chromadorea</taxon>
        <taxon>Rhabditida</taxon>
        <taxon>Rhabditina</taxon>
        <taxon>Diplogasteromorpha</taxon>
        <taxon>Diplogasteroidea</taxon>
        <taxon>Neodiplogasteridae</taxon>
        <taxon>Pristionchus</taxon>
    </lineage>
</organism>
<dbReference type="Pfam" id="PF00069">
    <property type="entry name" value="Pkinase"/>
    <property type="match status" value="1"/>
</dbReference>
<dbReference type="Pfam" id="PF00646">
    <property type="entry name" value="F-box"/>
    <property type="match status" value="1"/>
</dbReference>
<dbReference type="GO" id="GO:0004674">
    <property type="term" value="F:protein serine/threonine kinase activity"/>
    <property type="evidence" value="ECO:0000318"/>
    <property type="project" value="GO_Central"/>
</dbReference>
<dbReference type="SUPFAM" id="SSF56112">
    <property type="entry name" value="Protein kinase-like (PK-like)"/>
    <property type="match status" value="1"/>
</dbReference>
<keyword evidence="1" id="KW-0723">Serine/threonine-protein kinase</keyword>
<dbReference type="InterPro" id="IPR011009">
    <property type="entry name" value="Kinase-like_dom_sf"/>
</dbReference>
<dbReference type="GO" id="GO:0007165">
    <property type="term" value="P:signal transduction"/>
    <property type="evidence" value="ECO:0000318"/>
    <property type="project" value="GO_Central"/>
</dbReference>
<dbReference type="GO" id="GO:0005634">
    <property type="term" value="C:nucleus"/>
    <property type="evidence" value="ECO:0000318"/>
    <property type="project" value="GO_Central"/>
</dbReference>
<dbReference type="PANTHER" id="PTHR11909">
    <property type="entry name" value="CASEIN KINASE-RELATED"/>
    <property type="match status" value="1"/>
</dbReference>
<reference evidence="8" key="2">
    <citation type="submission" date="2022-06" db="UniProtKB">
        <authorList>
            <consortium name="EnsemblMetazoa"/>
        </authorList>
    </citation>
    <scope>IDENTIFICATION</scope>
    <source>
        <strain evidence="8">PS312</strain>
    </source>
</reference>
<dbReference type="EnsemblMetazoa" id="PPA34562.1">
    <property type="protein sequence ID" value="PPA34562.1"/>
    <property type="gene ID" value="WBGene00272931"/>
</dbReference>
<evidence type="ECO:0000256" key="5">
    <source>
        <dbReference type="ARBA" id="ARBA00022840"/>
    </source>
</evidence>
<keyword evidence="3" id="KW-0547">Nucleotide-binding</keyword>
<dbReference type="GO" id="GO:0005524">
    <property type="term" value="F:ATP binding"/>
    <property type="evidence" value="ECO:0007669"/>
    <property type="project" value="UniProtKB-KW"/>
</dbReference>
<keyword evidence="4" id="KW-0418">Kinase</keyword>
<proteinExistence type="inferred from homology"/>
<feature type="region of interest" description="Disordered" evidence="7">
    <location>
        <begin position="483"/>
        <end position="504"/>
    </location>
</feature>
<protein>
    <submittedName>
        <fullName evidence="8">Uncharacterized protein</fullName>
    </submittedName>
</protein>
<dbReference type="Gene3D" id="1.10.510.10">
    <property type="entry name" value="Transferase(Phosphotransferase) domain 1"/>
    <property type="match status" value="1"/>
</dbReference>
<evidence type="ECO:0000313" key="9">
    <source>
        <dbReference type="Proteomes" id="UP000005239"/>
    </source>
</evidence>
<evidence type="ECO:0000256" key="1">
    <source>
        <dbReference type="ARBA" id="ARBA00022527"/>
    </source>
</evidence>
<evidence type="ECO:0000256" key="6">
    <source>
        <dbReference type="ARBA" id="ARBA00061588"/>
    </source>
</evidence>
<dbReference type="GO" id="GO:0015630">
    <property type="term" value="C:microtubule cytoskeleton"/>
    <property type="evidence" value="ECO:0007669"/>
    <property type="project" value="UniProtKB-ARBA"/>
</dbReference>
<gene>
    <name evidence="8" type="primary">WBGene00272931</name>
</gene>
<dbReference type="SUPFAM" id="SSF81383">
    <property type="entry name" value="F-box domain"/>
    <property type="match status" value="1"/>
</dbReference>
<dbReference type="GO" id="GO:0005737">
    <property type="term" value="C:cytoplasm"/>
    <property type="evidence" value="ECO:0000318"/>
    <property type="project" value="GO_Central"/>
</dbReference>
<dbReference type="AlphaFoldDB" id="A0A2A6C9G4"/>
<feature type="compositionally biased region" description="Basic and acidic residues" evidence="7">
    <location>
        <begin position="483"/>
        <end position="502"/>
    </location>
</feature>
<accession>A0A2A6C9G4</accession>
<dbReference type="PROSITE" id="PS50011">
    <property type="entry name" value="PROTEIN_KINASE_DOM"/>
    <property type="match status" value="1"/>
</dbReference>
<reference evidence="9" key="1">
    <citation type="journal article" date="2008" name="Nat. Genet.">
        <title>The Pristionchus pacificus genome provides a unique perspective on nematode lifestyle and parasitism.</title>
        <authorList>
            <person name="Dieterich C."/>
            <person name="Clifton S.W."/>
            <person name="Schuster L.N."/>
            <person name="Chinwalla A."/>
            <person name="Delehaunty K."/>
            <person name="Dinkelacker I."/>
            <person name="Fulton L."/>
            <person name="Fulton R."/>
            <person name="Godfrey J."/>
            <person name="Minx P."/>
            <person name="Mitreva M."/>
            <person name="Roeseler W."/>
            <person name="Tian H."/>
            <person name="Witte H."/>
            <person name="Yang S.P."/>
            <person name="Wilson R.K."/>
            <person name="Sommer R.J."/>
        </authorList>
    </citation>
    <scope>NUCLEOTIDE SEQUENCE [LARGE SCALE GENOMIC DNA]</scope>
    <source>
        <strain evidence="9">PS312</strain>
    </source>
</reference>
<evidence type="ECO:0000256" key="4">
    <source>
        <dbReference type="ARBA" id="ARBA00022777"/>
    </source>
</evidence>
<accession>A0A8R1YPA3</accession>
<dbReference type="InterPro" id="IPR050235">
    <property type="entry name" value="CK1_Ser-Thr_kinase"/>
</dbReference>
<keyword evidence="9" id="KW-1185">Reference proteome</keyword>
<dbReference type="SMART" id="SM00220">
    <property type="entry name" value="S_TKc"/>
    <property type="match status" value="1"/>
</dbReference>
<dbReference type="InterPro" id="IPR001810">
    <property type="entry name" value="F-box_dom"/>
</dbReference>
<name>A0A2A6C9G4_PRIPA</name>
<dbReference type="PROSITE" id="PS50181">
    <property type="entry name" value="FBOX"/>
    <property type="match status" value="1"/>
</dbReference>
<evidence type="ECO:0000256" key="3">
    <source>
        <dbReference type="ARBA" id="ARBA00022741"/>
    </source>
</evidence>
<dbReference type="OrthoDB" id="5979581at2759"/>
<keyword evidence="2" id="KW-0808">Transferase</keyword>
<dbReference type="FunFam" id="1.10.510.10:FF:002686">
    <property type="match status" value="1"/>
</dbReference>
<dbReference type="CDD" id="cd09917">
    <property type="entry name" value="F-box_SF"/>
    <property type="match status" value="1"/>
</dbReference>
<comment type="similarity">
    <text evidence="6">Belongs to the protein kinase superfamily. CK1 Ser/Thr protein kinase family.</text>
</comment>
<sequence>MSVLGAQTFHAQSWPAKFFSHFAEQKIKAAGGTRVLVAKGTITCVHVYKIISTITGVDAFRIAAFLEDHLSQLPDDCLLDIFQKLDHNDLDELETLNRRMSKLTNASRPKSIKLPSNILQILKRQFIDLSHSCFDRHITHSKSDSIASESNVQGAISSTPKLNEPGPVNIPYGTVVGQRWLIVKKLGAGGCGAVYLVQDVNNPDAKAALKAESNFVAGGSVLKMEVEVDNRRRFLQNRQIVCITQILSRLKEKDHYARLLGSGKRDRYQYMVMTLLGESLGHLLKKVHKCSISTQIRMGIHILHGIKLVHDIGFVHRDIKPANLAIGTSGRAARIIHILDFGLSREFVINLEGEWRMRRPRKKALFRGTTRYCSVATHDRIEQGRVDDLWSVLYLMVECRARLPWTKEDVAECKRRTPDQLLLKDCPVQFLEFVTHLRSLNYFHRPDYAKLYGLLNSVMEEGEYQMGDPWDWERKEFVKAMKKRGDTEDETKETSDDDKSKPIFEINPEDFDKFAQYLTTISYSPFSILHSPFLRSRRAVDSHLRSLPSTVWRILVRQLGQPDEYRPLGSSRGGPRTDSNRLIRLLREFALNHASQDFGGWMNFFWTQAID</sequence>